<reference evidence="2 3" key="1">
    <citation type="journal article" date="2012" name="Science">
        <title>The Paleozoic origin of enzymatic lignin decomposition reconstructed from 31 fungal genomes.</title>
        <authorList>
            <person name="Floudas D."/>
            <person name="Binder M."/>
            <person name="Riley R."/>
            <person name="Barry K."/>
            <person name="Blanchette R.A."/>
            <person name="Henrissat B."/>
            <person name="Martinez A.T."/>
            <person name="Otillar R."/>
            <person name="Spatafora J.W."/>
            <person name="Yadav J.S."/>
            <person name="Aerts A."/>
            <person name="Benoit I."/>
            <person name="Boyd A."/>
            <person name="Carlson A."/>
            <person name="Copeland A."/>
            <person name="Coutinho P.M."/>
            <person name="de Vries R.P."/>
            <person name="Ferreira P."/>
            <person name="Findley K."/>
            <person name="Foster B."/>
            <person name="Gaskell J."/>
            <person name="Glotzer D."/>
            <person name="Gorecki P."/>
            <person name="Heitman J."/>
            <person name="Hesse C."/>
            <person name="Hori C."/>
            <person name="Igarashi K."/>
            <person name="Jurgens J.A."/>
            <person name="Kallen N."/>
            <person name="Kersten P."/>
            <person name="Kohler A."/>
            <person name="Kuees U."/>
            <person name="Kumar T.K.A."/>
            <person name="Kuo A."/>
            <person name="LaButti K."/>
            <person name="Larrondo L.F."/>
            <person name="Lindquist E."/>
            <person name="Ling A."/>
            <person name="Lombard V."/>
            <person name="Lucas S."/>
            <person name="Lundell T."/>
            <person name="Martin R."/>
            <person name="McLaughlin D.J."/>
            <person name="Morgenstern I."/>
            <person name="Morin E."/>
            <person name="Murat C."/>
            <person name="Nagy L.G."/>
            <person name="Nolan M."/>
            <person name="Ohm R.A."/>
            <person name="Patyshakuliyeva A."/>
            <person name="Rokas A."/>
            <person name="Ruiz-Duenas F.J."/>
            <person name="Sabat G."/>
            <person name="Salamov A."/>
            <person name="Samejima M."/>
            <person name="Schmutz J."/>
            <person name="Slot J.C."/>
            <person name="St John F."/>
            <person name="Stenlid J."/>
            <person name="Sun H."/>
            <person name="Sun S."/>
            <person name="Syed K."/>
            <person name="Tsang A."/>
            <person name="Wiebenga A."/>
            <person name="Young D."/>
            <person name="Pisabarro A."/>
            <person name="Eastwood D.C."/>
            <person name="Martin F."/>
            <person name="Cullen D."/>
            <person name="Grigoriev I.V."/>
            <person name="Hibbett D.S."/>
        </authorList>
    </citation>
    <scope>NUCLEOTIDE SEQUENCE [LARGE SCALE GENOMIC DNA]</scope>
    <source>
        <strain evidence="2 3">MD-104</strain>
    </source>
</reference>
<sequence length="690" mass="76690">MPVFCMPLRAARARASSASSSPDSRDTGSSRTYRVGATQLAAPLVEAKHLQAYLRLLGAFRALRAAIEACGDARLPELVSFLDAPDRWAWFVGLAVERFQRWAAAVRPADFEAWVREQLPPVDVLMVWHAYMLSPEWYAEDCDRLPVMRRLKGMSGWLLPASIVLGDLTTYRPTPERVSSWFAQTNTPYDPLDAAAFMTHKELKCPQCEGLIQAPYVNVTGTGYTQQNFVIACPECTLEITRDVLALGKFIEDLVADHNAGSSRNRVKVYLAGTLRTETDPLNVQAATRIKATMLQASDLQPSAQLSRNAWKREIQFKLRYSILNIDRATSYVMKSIGAKRIMRRILSAYIDDRPFSIDLVNAVVRQGTFIDTMYAFGWTDFDYFTRGKDYLVLDFVVGRYHAYLDLVASSPASLFVPALDIDLAWHAHQLLGDKYPVDCLKLMSRYIDHDSQMEEKQFATAFDVTCRAWQVNEIAEGGDYSALTCYPQQRFGVPYMHCGCPLKDETFCQRLKRIFRRSCRAHGVFCTLYPPSRPDALAATHPCLHASSSTSSVAPQTIAGETPAEKHKDKRNSDCSMRTKCERTAMKKRRNSASASSMMTTSTSTTAVNSWGSVRSKSPSAKSSRRTSSSSAGGSLAQWVEIRSGSVHALILPGTEGERLAAVQEQAEVAPIADGTPARSPDWDDDGLG</sequence>
<protein>
    <submittedName>
        <fullName evidence="2">Uncharacterized protein</fullName>
    </submittedName>
</protein>
<dbReference type="Proteomes" id="UP000218811">
    <property type="component" value="Unassembled WGS sequence"/>
</dbReference>
<dbReference type="AlphaFoldDB" id="A0A2H3J251"/>
<feature type="compositionally biased region" description="Basic and acidic residues" evidence="1">
    <location>
        <begin position="564"/>
        <end position="586"/>
    </location>
</feature>
<dbReference type="EMBL" id="KB467876">
    <property type="protein sequence ID" value="PCH36330.1"/>
    <property type="molecule type" value="Genomic_DNA"/>
</dbReference>
<evidence type="ECO:0000256" key="1">
    <source>
        <dbReference type="SAM" id="MobiDB-lite"/>
    </source>
</evidence>
<gene>
    <name evidence="2" type="ORF">WOLCODRAFT_146214</name>
</gene>
<proteinExistence type="predicted"/>
<dbReference type="PANTHER" id="PTHR34365">
    <property type="entry name" value="ENOLASE (DUF1399)"/>
    <property type="match status" value="1"/>
</dbReference>
<evidence type="ECO:0000313" key="3">
    <source>
        <dbReference type="Proteomes" id="UP000218811"/>
    </source>
</evidence>
<keyword evidence="3" id="KW-1185">Reference proteome</keyword>
<organism evidence="2 3">
    <name type="scientific">Wolfiporia cocos (strain MD-104)</name>
    <name type="common">Brown rot fungus</name>
    <dbReference type="NCBI Taxonomy" id="742152"/>
    <lineage>
        <taxon>Eukaryota</taxon>
        <taxon>Fungi</taxon>
        <taxon>Dikarya</taxon>
        <taxon>Basidiomycota</taxon>
        <taxon>Agaricomycotina</taxon>
        <taxon>Agaricomycetes</taxon>
        <taxon>Polyporales</taxon>
        <taxon>Phaeolaceae</taxon>
        <taxon>Wolfiporia</taxon>
    </lineage>
</organism>
<dbReference type="OrthoDB" id="2684236at2759"/>
<dbReference type="InterPro" id="IPR009836">
    <property type="entry name" value="GRDP-like"/>
</dbReference>
<dbReference type="STRING" id="742152.A0A2H3J251"/>
<name>A0A2H3J251_WOLCO</name>
<dbReference type="OMA" id="KCERTAM"/>
<accession>A0A2H3J251</accession>
<evidence type="ECO:0000313" key="2">
    <source>
        <dbReference type="EMBL" id="PCH36330.1"/>
    </source>
</evidence>
<feature type="compositionally biased region" description="Low complexity" evidence="1">
    <location>
        <begin position="593"/>
        <end position="636"/>
    </location>
</feature>
<feature type="region of interest" description="Disordered" evidence="1">
    <location>
        <begin position="665"/>
        <end position="690"/>
    </location>
</feature>
<dbReference type="Pfam" id="PF07173">
    <property type="entry name" value="GRDP-like"/>
    <property type="match status" value="1"/>
</dbReference>
<feature type="region of interest" description="Disordered" evidence="1">
    <location>
        <begin position="549"/>
        <end position="636"/>
    </location>
</feature>
<dbReference type="PANTHER" id="PTHR34365:SF7">
    <property type="entry name" value="GLYCINE-RICH DOMAIN-CONTAINING PROTEIN 1"/>
    <property type="match status" value="1"/>
</dbReference>